<dbReference type="InterPro" id="IPR046373">
    <property type="entry name" value="Acyl-CoA_Oxase/DH_mid-dom_sf"/>
</dbReference>
<evidence type="ECO:0000256" key="1">
    <source>
        <dbReference type="ARBA" id="ARBA00001974"/>
    </source>
</evidence>
<proteinExistence type="inferred from homology"/>
<evidence type="ECO:0000256" key="3">
    <source>
        <dbReference type="ARBA" id="ARBA00022630"/>
    </source>
</evidence>
<feature type="domain" description="Acyl-CoA oxidase/dehydrogenase middle" evidence="7">
    <location>
        <begin position="151"/>
        <end position="237"/>
    </location>
</feature>
<dbReference type="AlphaFoldDB" id="A0A7W0CFP3"/>
<evidence type="ECO:0000259" key="6">
    <source>
        <dbReference type="Pfam" id="PF00441"/>
    </source>
</evidence>
<dbReference type="Pfam" id="PF02770">
    <property type="entry name" value="Acyl-CoA_dh_M"/>
    <property type="match status" value="1"/>
</dbReference>
<feature type="domain" description="Acyl-CoA dehydrogenase/oxidase N-terminal" evidence="8">
    <location>
        <begin position="39"/>
        <end position="117"/>
    </location>
</feature>
<dbReference type="Gene3D" id="1.20.140.10">
    <property type="entry name" value="Butyryl-CoA Dehydrogenase, subunit A, domain 3"/>
    <property type="match status" value="1"/>
</dbReference>
<keyword evidence="5" id="KW-0560">Oxidoreductase</keyword>
<keyword evidence="4 5" id="KW-0274">FAD</keyword>
<dbReference type="GO" id="GO:0003995">
    <property type="term" value="F:acyl-CoA dehydrogenase activity"/>
    <property type="evidence" value="ECO:0007669"/>
    <property type="project" value="TreeGrafter"/>
</dbReference>
<dbReference type="Pfam" id="PF00441">
    <property type="entry name" value="Acyl-CoA_dh_1"/>
    <property type="match status" value="1"/>
</dbReference>
<comment type="cofactor">
    <cofactor evidence="1 5">
        <name>FAD</name>
        <dbReference type="ChEBI" id="CHEBI:57692"/>
    </cofactor>
</comment>
<dbReference type="Gene3D" id="1.10.540.10">
    <property type="entry name" value="Acyl-CoA dehydrogenase/oxidase, N-terminal domain"/>
    <property type="match status" value="1"/>
</dbReference>
<accession>A0A7W0CFP3</accession>
<feature type="domain" description="Acyl-CoA dehydrogenase/oxidase C-terminal" evidence="6">
    <location>
        <begin position="280"/>
        <end position="411"/>
    </location>
</feature>
<dbReference type="SUPFAM" id="SSF47203">
    <property type="entry name" value="Acyl-CoA dehydrogenase C-terminal domain-like"/>
    <property type="match status" value="1"/>
</dbReference>
<dbReference type="InterPro" id="IPR036250">
    <property type="entry name" value="AcylCo_DH-like_C"/>
</dbReference>
<dbReference type="InterPro" id="IPR009100">
    <property type="entry name" value="AcylCoA_DH/oxidase_NM_dom_sf"/>
</dbReference>
<keyword evidence="3 5" id="KW-0285">Flavoprotein</keyword>
<dbReference type="RefSeq" id="WP_181609170.1">
    <property type="nucleotide sequence ID" value="NZ_BAABAM010000006.1"/>
</dbReference>
<dbReference type="Proteomes" id="UP000530928">
    <property type="component" value="Unassembled WGS sequence"/>
</dbReference>
<reference evidence="9 10" key="1">
    <citation type="submission" date="2020-07" db="EMBL/GenBank/DDBJ databases">
        <title>Genomic Encyclopedia of Type Strains, Phase IV (KMG-IV): sequencing the most valuable type-strain genomes for metagenomic binning, comparative biology and taxonomic classification.</title>
        <authorList>
            <person name="Goeker M."/>
        </authorList>
    </citation>
    <scope>NUCLEOTIDE SEQUENCE [LARGE SCALE GENOMIC DNA]</scope>
    <source>
        <strain evidence="9 10">DSM 45533</strain>
    </source>
</reference>
<evidence type="ECO:0000259" key="7">
    <source>
        <dbReference type="Pfam" id="PF02770"/>
    </source>
</evidence>
<dbReference type="CDD" id="cd00567">
    <property type="entry name" value="ACAD"/>
    <property type="match status" value="1"/>
</dbReference>
<dbReference type="InterPro" id="IPR006091">
    <property type="entry name" value="Acyl-CoA_Oxase/DH_mid-dom"/>
</dbReference>
<keyword evidence="10" id="KW-1185">Reference proteome</keyword>
<comment type="similarity">
    <text evidence="2 5">Belongs to the acyl-CoA dehydrogenase family.</text>
</comment>
<dbReference type="InterPro" id="IPR009075">
    <property type="entry name" value="AcylCo_DH/oxidase_C"/>
</dbReference>
<dbReference type="PANTHER" id="PTHR43884:SF40">
    <property type="entry name" value="ACYL-COA DEHYDROGENASE"/>
    <property type="match status" value="1"/>
</dbReference>
<dbReference type="GO" id="GO:0050660">
    <property type="term" value="F:flavin adenine dinucleotide binding"/>
    <property type="evidence" value="ECO:0007669"/>
    <property type="project" value="InterPro"/>
</dbReference>
<dbReference type="InterPro" id="IPR037069">
    <property type="entry name" value="AcylCoA_DH/ox_N_sf"/>
</dbReference>
<gene>
    <name evidence="9" type="ORF">HNR30_001679</name>
</gene>
<name>A0A7W0CFP3_9ACTN</name>
<evidence type="ECO:0000256" key="5">
    <source>
        <dbReference type="RuleBase" id="RU362125"/>
    </source>
</evidence>
<dbReference type="InterPro" id="IPR013786">
    <property type="entry name" value="AcylCoA_DH/ox_N"/>
</dbReference>
<dbReference type="Gene3D" id="2.40.110.10">
    <property type="entry name" value="Butyryl-CoA Dehydrogenase, subunit A, domain 2"/>
    <property type="match status" value="1"/>
</dbReference>
<evidence type="ECO:0000259" key="8">
    <source>
        <dbReference type="Pfam" id="PF02771"/>
    </source>
</evidence>
<sequence>MSSCDSSPSVLDELYRGRVRWDLLAPFPALPPAPHAVEELAALLRAMVDPEEVERTGQLPPAALKALREEGFLALTIDRELGGLGLSDAEAFQVLRAGASWSGAVAFTLGVGNGFGSGSYLRVLPPGPLRDMICERVAAGIVSGGADAEPAGTANRTRATVAVPVEDGAAYLISGEKVFIGNGPTADLVDVSATIEGTGEVRLFFVDTRSPGFEVTARHEFMGLRGAAIGSLRLDRVRVPAEWLMPEDGDGWRMRPDGDGAEQIEPEADLAGLALLGRHLVIVPAALAIAQRCLQYSRDFVARRVIDGRGLGEYEEIRRVVADTAADVFTIDCLSRWALLGRDRADTRPDLTVVKNLASRLCWRAVDRTVSLLGAEGYESAASKARRGAPPLPVERLFRDARALRVAGGVDFMLDAWSAEASLAAFYGENREPAPQVAGGRAVFVEEQARRLAEVCGRLTTAHPREELFARQRLLRVVGRIAAELLSMSVVLAAADPETAELADISCAGSRHRLAALWSQLDHPEPGRSPIDVPLLTEGLIDHARA</sequence>
<evidence type="ECO:0000313" key="9">
    <source>
        <dbReference type="EMBL" id="MBA2890338.1"/>
    </source>
</evidence>
<evidence type="ECO:0000313" key="10">
    <source>
        <dbReference type="Proteomes" id="UP000530928"/>
    </source>
</evidence>
<evidence type="ECO:0000256" key="2">
    <source>
        <dbReference type="ARBA" id="ARBA00009347"/>
    </source>
</evidence>
<comment type="caution">
    <text evidence="9">The sequence shown here is derived from an EMBL/GenBank/DDBJ whole genome shotgun (WGS) entry which is preliminary data.</text>
</comment>
<dbReference type="SUPFAM" id="SSF56645">
    <property type="entry name" value="Acyl-CoA dehydrogenase NM domain-like"/>
    <property type="match status" value="1"/>
</dbReference>
<dbReference type="Pfam" id="PF02771">
    <property type="entry name" value="Acyl-CoA_dh_N"/>
    <property type="match status" value="1"/>
</dbReference>
<dbReference type="PANTHER" id="PTHR43884">
    <property type="entry name" value="ACYL-COA DEHYDROGENASE"/>
    <property type="match status" value="1"/>
</dbReference>
<organism evidence="9 10">
    <name type="scientific">Nonomuraea soli</name>
    <dbReference type="NCBI Taxonomy" id="1032476"/>
    <lineage>
        <taxon>Bacteria</taxon>
        <taxon>Bacillati</taxon>
        <taxon>Actinomycetota</taxon>
        <taxon>Actinomycetes</taxon>
        <taxon>Streptosporangiales</taxon>
        <taxon>Streptosporangiaceae</taxon>
        <taxon>Nonomuraea</taxon>
    </lineage>
</organism>
<protein>
    <submittedName>
        <fullName evidence="9">Alkylation response protein AidB-like acyl-CoA dehydrogenase</fullName>
    </submittedName>
</protein>
<evidence type="ECO:0000256" key="4">
    <source>
        <dbReference type="ARBA" id="ARBA00022827"/>
    </source>
</evidence>
<dbReference type="EMBL" id="JACDUR010000002">
    <property type="protein sequence ID" value="MBA2890338.1"/>
    <property type="molecule type" value="Genomic_DNA"/>
</dbReference>